<evidence type="ECO:0000313" key="3">
    <source>
        <dbReference type="EMBL" id="KKS86491.1"/>
    </source>
</evidence>
<feature type="transmembrane region" description="Helical" evidence="1">
    <location>
        <begin position="144"/>
        <end position="168"/>
    </location>
</feature>
<dbReference type="Pfam" id="PF13453">
    <property type="entry name" value="Zn_ribbon_TFIIB"/>
    <property type="match status" value="1"/>
</dbReference>
<gene>
    <name evidence="3" type="ORF">UV61_C0009G0018</name>
</gene>
<dbReference type="AlphaFoldDB" id="A0A0G1ETR9"/>
<accession>A0A0G1ETR9</accession>
<name>A0A0G1ETR9_9BACT</name>
<evidence type="ECO:0000313" key="4">
    <source>
        <dbReference type="Proteomes" id="UP000034050"/>
    </source>
</evidence>
<dbReference type="EMBL" id="LCFD01000009">
    <property type="protein sequence ID" value="KKS86491.1"/>
    <property type="molecule type" value="Genomic_DNA"/>
</dbReference>
<keyword evidence="1" id="KW-1133">Transmembrane helix</keyword>
<proteinExistence type="predicted"/>
<evidence type="ECO:0000259" key="2">
    <source>
        <dbReference type="Pfam" id="PF13453"/>
    </source>
</evidence>
<sequence>MFCPECNHDLHPIQLTAGPVDASLPKSDKPTTPIVLDYCTRCGGVWSDQGKTNFIHSRDLTPLLEVLPKNPPALSANYQLLVCPKDKNTLRIFQRESVPTHLTILRCSTCGGIWFPHNSLIEFKQAQEAKVTYFKTWRIPLSSIYAVLLPTLFVSILVGSIFATLFGVNQGTDLRTRAAEQISEPLTISPNSGEMLISFNTKVKSITKIKYWKTAAVVTQTWVSAIPKTNHTLLLRDLEVGKTYSYQLLVLEPVVLTSPVYTFTIK</sequence>
<keyword evidence="1" id="KW-0812">Transmembrane</keyword>
<protein>
    <recommendedName>
        <fullName evidence="2">Transcription factor zinc-finger domain-containing protein</fullName>
    </recommendedName>
</protein>
<reference evidence="3 4" key="1">
    <citation type="journal article" date="2015" name="Nature">
        <title>rRNA introns, odd ribosomes, and small enigmatic genomes across a large radiation of phyla.</title>
        <authorList>
            <person name="Brown C.T."/>
            <person name="Hug L.A."/>
            <person name="Thomas B.C."/>
            <person name="Sharon I."/>
            <person name="Castelle C.J."/>
            <person name="Singh A."/>
            <person name="Wilkins M.J."/>
            <person name="Williams K.H."/>
            <person name="Banfield J.F."/>
        </authorList>
    </citation>
    <scope>NUCLEOTIDE SEQUENCE [LARGE SCALE GENOMIC DNA]</scope>
</reference>
<organism evidence="3 4">
    <name type="scientific">Candidatus Gottesmanbacteria bacterium GW2011_GWB1_43_11</name>
    <dbReference type="NCBI Taxonomy" id="1618446"/>
    <lineage>
        <taxon>Bacteria</taxon>
        <taxon>Candidatus Gottesmaniibacteriota</taxon>
    </lineage>
</organism>
<dbReference type="InterPro" id="IPR027392">
    <property type="entry name" value="TF_Znf"/>
</dbReference>
<feature type="domain" description="Transcription factor zinc-finger" evidence="2">
    <location>
        <begin position="83"/>
        <end position="120"/>
    </location>
</feature>
<evidence type="ECO:0000256" key="1">
    <source>
        <dbReference type="SAM" id="Phobius"/>
    </source>
</evidence>
<dbReference type="Proteomes" id="UP000034050">
    <property type="component" value="Unassembled WGS sequence"/>
</dbReference>
<comment type="caution">
    <text evidence="3">The sequence shown here is derived from an EMBL/GenBank/DDBJ whole genome shotgun (WGS) entry which is preliminary data.</text>
</comment>
<keyword evidence="1" id="KW-0472">Membrane</keyword>